<feature type="transmembrane region" description="Helical" evidence="1">
    <location>
        <begin position="74"/>
        <end position="91"/>
    </location>
</feature>
<feature type="transmembrane region" description="Helical" evidence="1">
    <location>
        <begin position="46"/>
        <end position="62"/>
    </location>
</feature>
<dbReference type="STRING" id="1874317.BKP64_05880"/>
<organism evidence="2 3">
    <name type="scientific">Marinobacter salinus</name>
    <dbReference type="NCBI Taxonomy" id="1874317"/>
    <lineage>
        <taxon>Bacteria</taxon>
        <taxon>Pseudomonadati</taxon>
        <taxon>Pseudomonadota</taxon>
        <taxon>Gammaproteobacteria</taxon>
        <taxon>Pseudomonadales</taxon>
        <taxon>Marinobacteraceae</taxon>
        <taxon>Marinobacter</taxon>
    </lineage>
</organism>
<protein>
    <submittedName>
        <fullName evidence="2">Uncharacterized protein</fullName>
    </submittedName>
</protein>
<name>A0A1D9GRK2_9GAMM</name>
<dbReference type="OrthoDB" id="512864at2"/>
<accession>A0A1D9GRK2</accession>
<sequence length="153" mass="17503">MIWGVSFFLHFFWEMVQVPFFADMTGAPHWDVVWLCTRATFGDANIAIGAYAIAALICRDWFWAMSGWSRMNLSAYLAAGLMVTIILEYWATGEGQRWGYSELMPIFSWTGTGILPLAQWVFLPLVAVVVVKWMILGWLALREMNPHLSECNK</sequence>
<keyword evidence="3" id="KW-1185">Reference proteome</keyword>
<dbReference type="AlphaFoldDB" id="A0A1D9GRK2"/>
<proteinExistence type="predicted"/>
<gene>
    <name evidence="2" type="ORF">BKP64_05880</name>
</gene>
<reference evidence="2 3" key="1">
    <citation type="submission" date="2016-10" db="EMBL/GenBank/DDBJ databases">
        <title>Marinobacter salinus sp. nov., a moderately halophilic bacterium isolated from a tidal flat environment.</title>
        <authorList>
            <person name="Park S.-J."/>
        </authorList>
    </citation>
    <scope>NUCLEOTIDE SEQUENCE [LARGE SCALE GENOMIC DNA]</scope>
    <source>
        <strain evidence="2 3">Hb8</strain>
    </source>
</reference>
<evidence type="ECO:0000313" key="2">
    <source>
        <dbReference type="EMBL" id="AOY90175.1"/>
    </source>
</evidence>
<keyword evidence="1" id="KW-1133">Transmembrane helix</keyword>
<feature type="transmembrane region" description="Helical" evidence="1">
    <location>
        <begin position="117"/>
        <end position="141"/>
    </location>
</feature>
<dbReference type="Proteomes" id="UP000177445">
    <property type="component" value="Chromosome"/>
</dbReference>
<keyword evidence="1" id="KW-0812">Transmembrane</keyword>
<evidence type="ECO:0000256" key="1">
    <source>
        <dbReference type="SAM" id="Phobius"/>
    </source>
</evidence>
<keyword evidence="1" id="KW-0472">Membrane</keyword>
<dbReference type="KEGG" id="msq:BKP64_05880"/>
<evidence type="ECO:0000313" key="3">
    <source>
        <dbReference type="Proteomes" id="UP000177445"/>
    </source>
</evidence>
<dbReference type="EMBL" id="CP017715">
    <property type="protein sequence ID" value="AOY90175.1"/>
    <property type="molecule type" value="Genomic_DNA"/>
</dbReference>